<dbReference type="RefSeq" id="WP_253752986.1">
    <property type="nucleotide sequence ID" value="NZ_JAMZDZ010000001.1"/>
</dbReference>
<evidence type="ECO:0000256" key="5">
    <source>
        <dbReference type="ARBA" id="ARBA00022741"/>
    </source>
</evidence>
<name>A0ABV8LQI5_9ACTN</name>
<evidence type="ECO:0000256" key="9">
    <source>
        <dbReference type="SAM" id="Phobius"/>
    </source>
</evidence>
<evidence type="ECO:0000259" key="12">
    <source>
        <dbReference type="Pfam" id="PF23539"/>
    </source>
</evidence>
<keyword evidence="9" id="KW-0472">Membrane</keyword>
<evidence type="ECO:0000259" key="11">
    <source>
        <dbReference type="Pfam" id="PF07730"/>
    </source>
</evidence>
<keyword evidence="9" id="KW-0812">Transmembrane</keyword>
<protein>
    <recommendedName>
        <fullName evidence="2">histidine kinase</fullName>
        <ecNumber evidence="2">2.7.13.3</ecNumber>
    </recommendedName>
</protein>
<dbReference type="InterPro" id="IPR011712">
    <property type="entry name" value="Sig_transdc_His_kin_sub3_dim/P"/>
</dbReference>
<evidence type="ECO:0000259" key="10">
    <source>
        <dbReference type="Pfam" id="PF02518"/>
    </source>
</evidence>
<dbReference type="CDD" id="cd16917">
    <property type="entry name" value="HATPase_UhpB-NarQ-NarX-like"/>
    <property type="match status" value="1"/>
</dbReference>
<gene>
    <name evidence="13" type="ORF">ACFOZ4_18425</name>
</gene>
<feature type="domain" description="Signal transduction histidine kinase subgroup 3 dimerisation and phosphoacceptor" evidence="11">
    <location>
        <begin position="190"/>
        <end position="256"/>
    </location>
</feature>
<keyword evidence="8" id="KW-0902">Two-component regulatory system</keyword>
<keyword evidence="6 13" id="KW-0418">Kinase</keyword>
<keyword evidence="9" id="KW-1133">Transmembrane helix</keyword>
<dbReference type="EMBL" id="JBHSAY010000009">
    <property type="protein sequence ID" value="MFC4132590.1"/>
    <property type="molecule type" value="Genomic_DNA"/>
</dbReference>
<dbReference type="PANTHER" id="PTHR24421">
    <property type="entry name" value="NITRATE/NITRITE SENSOR PROTEIN NARX-RELATED"/>
    <property type="match status" value="1"/>
</dbReference>
<dbReference type="InterPro" id="IPR036890">
    <property type="entry name" value="HATPase_C_sf"/>
</dbReference>
<dbReference type="Gene3D" id="3.30.565.10">
    <property type="entry name" value="Histidine kinase-like ATPase, C-terminal domain"/>
    <property type="match status" value="1"/>
</dbReference>
<evidence type="ECO:0000256" key="1">
    <source>
        <dbReference type="ARBA" id="ARBA00000085"/>
    </source>
</evidence>
<evidence type="ECO:0000256" key="4">
    <source>
        <dbReference type="ARBA" id="ARBA00022679"/>
    </source>
</evidence>
<keyword evidence="7" id="KW-0067">ATP-binding</keyword>
<dbReference type="InterPro" id="IPR055558">
    <property type="entry name" value="DUF7134"/>
</dbReference>
<keyword evidence="14" id="KW-1185">Reference proteome</keyword>
<dbReference type="PANTHER" id="PTHR24421:SF10">
    <property type="entry name" value="NITRATE_NITRITE SENSOR PROTEIN NARQ"/>
    <property type="match status" value="1"/>
</dbReference>
<keyword evidence="4" id="KW-0808">Transferase</keyword>
<dbReference type="Pfam" id="PF07730">
    <property type="entry name" value="HisKA_3"/>
    <property type="match status" value="1"/>
</dbReference>
<evidence type="ECO:0000313" key="13">
    <source>
        <dbReference type="EMBL" id="MFC4132590.1"/>
    </source>
</evidence>
<dbReference type="InterPro" id="IPR050482">
    <property type="entry name" value="Sensor_HK_TwoCompSys"/>
</dbReference>
<evidence type="ECO:0000256" key="8">
    <source>
        <dbReference type="ARBA" id="ARBA00023012"/>
    </source>
</evidence>
<keyword evidence="3" id="KW-0597">Phosphoprotein</keyword>
<dbReference type="GO" id="GO:0016301">
    <property type="term" value="F:kinase activity"/>
    <property type="evidence" value="ECO:0007669"/>
    <property type="project" value="UniProtKB-KW"/>
</dbReference>
<feature type="domain" description="DUF7134" evidence="12">
    <location>
        <begin position="18"/>
        <end position="159"/>
    </location>
</feature>
<accession>A0ABV8LQI5</accession>
<organism evidence="13 14">
    <name type="scientific">Hamadaea flava</name>
    <dbReference type="NCBI Taxonomy" id="1742688"/>
    <lineage>
        <taxon>Bacteria</taxon>
        <taxon>Bacillati</taxon>
        <taxon>Actinomycetota</taxon>
        <taxon>Actinomycetes</taxon>
        <taxon>Micromonosporales</taxon>
        <taxon>Micromonosporaceae</taxon>
        <taxon>Hamadaea</taxon>
    </lineage>
</organism>
<sequence length="399" mass="42986">MPDARSRRRLTIPRLPQFPPLLDVLLAVGYTTLAVLIGREEHNEWLSLDTTGYVLTGLANLPVAFRRRFPVAVVIVCGLSWLIFIGLGYFPALNAYGSLVALYTVTADRPRWMGLTSAVALAGVWVYSGLRTPDSSMATVMVMAVVIFMAVWKFGDNARKLTLRNVELAAVTERLHREQADRARRAVADERMRIAGELHDIVAHHMSVIAVQAGTAGYVFDSQPETARSALSVIAGAAREGNEELRRILSLLRAPTAGATEPPQEAAPGVELVERLADRMRAAGVPTEVEVLGPRRSLPAGLDLCAYRVIQESLTNVLKHAGEASATVTLDFRGEEFLATVADDGASTRQDPGNSHEGHGLIGMRERARLYGGSLAAGPRPGGGFQVVLTLPTPEGITA</sequence>
<reference evidence="14" key="1">
    <citation type="journal article" date="2019" name="Int. J. Syst. Evol. Microbiol.">
        <title>The Global Catalogue of Microorganisms (GCM) 10K type strain sequencing project: providing services to taxonomists for standard genome sequencing and annotation.</title>
        <authorList>
            <consortium name="The Broad Institute Genomics Platform"/>
            <consortium name="The Broad Institute Genome Sequencing Center for Infectious Disease"/>
            <person name="Wu L."/>
            <person name="Ma J."/>
        </authorList>
    </citation>
    <scope>NUCLEOTIDE SEQUENCE [LARGE SCALE GENOMIC DNA]</scope>
    <source>
        <strain evidence="14">CGMCC 4.7289</strain>
    </source>
</reference>
<comment type="caution">
    <text evidence="13">The sequence shown here is derived from an EMBL/GenBank/DDBJ whole genome shotgun (WGS) entry which is preliminary data.</text>
</comment>
<dbReference type="Pfam" id="PF02518">
    <property type="entry name" value="HATPase_c"/>
    <property type="match status" value="1"/>
</dbReference>
<evidence type="ECO:0000256" key="3">
    <source>
        <dbReference type="ARBA" id="ARBA00022553"/>
    </source>
</evidence>
<keyword evidence="5" id="KW-0547">Nucleotide-binding</keyword>
<dbReference type="InterPro" id="IPR003594">
    <property type="entry name" value="HATPase_dom"/>
</dbReference>
<feature type="domain" description="Histidine kinase/HSP90-like ATPase" evidence="10">
    <location>
        <begin position="307"/>
        <end position="394"/>
    </location>
</feature>
<evidence type="ECO:0000256" key="2">
    <source>
        <dbReference type="ARBA" id="ARBA00012438"/>
    </source>
</evidence>
<comment type="catalytic activity">
    <reaction evidence="1">
        <text>ATP + protein L-histidine = ADP + protein N-phospho-L-histidine.</text>
        <dbReference type="EC" id="2.7.13.3"/>
    </reaction>
</comment>
<evidence type="ECO:0000256" key="7">
    <source>
        <dbReference type="ARBA" id="ARBA00022840"/>
    </source>
</evidence>
<feature type="transmembrane region" description="Helical" evidence="9">
    <location>
        <begin position="137"/>
        <end position="155"/>
    </location>
</feature>
<dbReference type="Gene3D" id="1.20.5.1930">
    <property type="match status" value="1"/>
</dbReference>
<feature type="transmembrane region" description="Helical" evidence="9">
    <location>
        <begin position="112"/>
        <end position="130"/>
    </location>
</feature>
<dbReference type="SUPFAM" id="SSF55874">
    <property type="entry name" value="ATPase domain of HSP90 chaperone/DNA topoisomerase II/histidine kinase"/>
    <property type="match status" value="1"/>
</dbReference>
<dbReference type="Pfam" id="PF23539">
    <property type="entry name" value="DUF7134"/>
    <property type="match status" value="1"/>
</dbReference>
<evidence type="ECO:0000313" key="14">
    <source>
        <dbReference type="Proteomes" id="UP001595816"/>
    </source>
</evidence>
<feature type="transmembrane region" description="Helical" evidence="9">
    <location>
        <begin position="71"/>
        <end position="92"/>
    </location>
</feature>
<dbReference type="Proteomes" id="UP001595816">
    <property type="component" value="Unassembled WGS sequence"/>
</dbReference>
<proteinExistence type="predicted"/>
<dbReference type="EC" id="2.7.13.3" evidence="2"/>
<evidence type="ECO:0000256" key="6">
    <source>
        <dbReference type="ARBA" id="ARBA00022777"/>
    </source>
</evidence>